<comment type="caution">
    <text evidence="1">The sequence shown here is derived from an EMBL/GenBank/DDBJ whole genome shotgun (WGS) entry which is preliminary data.</text>
</comment>
<reference evidence="1 2" key="2">
    <citation type="journal article" date="2022" name="Mol. Ecol. Resour.">
        <title>The genomes of chicory, endive, great burdock and yacon provide insights into Asteraceae paleo-polyploidization history and plant inulin production.</title>
        <authorList>
            <person name="Fan W."/>
            <person name="Wang S."/>
            <person name="Wang H."/>
            <person name="Wang A."/>
            <person name="Jiang F."/>
            <person name="Liu H."/>
            <person name="Zhao H."/>
            <person name="Xu D."/>
            <person name="Zhang Y."/>
        </authorList>
    </citation>
    <scope>NUCLEOTIDE SEQUENCE [LARGE SCALE GENOMIC DNA]</scope>
    <source>
        <strain evidence="2">cv. Punajuju</strain>
        <tissue evidence="1">Leaves</tissue>
    </source>
</reference>
<reference evidence="2" key="1">
    <citation type="journal article" date="2022" name="Mol. Ecol. Resour.">
        <title>The genomes of chicory, endive, great burdock and yacon provide insights into Asteraceae palaeo-polyploidization history and plant inulin production.</title>
        <authorList>
            <person name="Fan W."/>
            <person name="Wang S."/>
            <person name="Wang H."/>
            <person name="Wang A."/>
            <person name="Jiang F."/>
            <person name="Liu H."/>
            <person name="Zhao H."/>
            <person name="Xu D."/>
            <person name="Zhang Y."/>
        </authorList>
    </citation>
    <scope>NUCLEOTIDE SEQUENCE [LARGE SCALE GENOMIC DNA]</scope>
    <source>
        <strain evidence="2">cv. Punajuju</strain>
    </source>
</reference>
<dbReference type="Proteomes" id="UP001055811">
    <property type="component" value="Linkage Group LG04"/>
</dbReference>
<accession>A0ACB9DYQ2</accession>
<evidence type="ECO:0000313" key="1">
    <source>
        <dbReference type="EMBL" id="KAI3751596.1"/>
    </source>
</evidence>
<sequence length="75" mass="7156">MAFRTPAGDSLSVDIGIGETAESDGTGSVNGEEAGIVGVSRLTGTVSDCGGGTRGAAGEAGGVTLGIRDMVVGDI</sequence>
<evidence type="ECO:0000313" key="2">
    <source>
        <dbReference type="Proteomes" id="UP001055811"/>
    </source>
</evidence>
<proteinExistence type="predicted"/>
<protein>
    <submittedName>
        <fullName evidence="1">Uncharacterized protein</fullName>
    </submittedName>
</protein>
<name>A0ACB9DYQ2_CICIN</name>
<organism evidence="1 2">
    <name type="scientific">Cichorium intybus</name>
    <name type="common">Chicory</name>
    <dbReference type="NCBI Taxonomy" id="13427"/>
    <lineage>
        <taxon>Eukaryota</taxon>
        <taxon>Viridiplantae</taxon>
        <taxon>Streptophyta</taxon>
        <taxon>Embryophyta</taxon>
        <taxon>Tracheophyta</taxon>
        <taxon>Spermatophyta</taxon>
        <taxon>Magnoliopsida</taxon>
        <taxon>eudicotyledons</taxon>
        <taxon>Gunneridae</taxon>
        <taxon>Pentapetalae</taxon>
        <taxon>asterids</taxon>
        <taxon>campanulids</taxon>
        <taxon>Asterales</taxon>
        <taxon>Asteraceae</taxon>
        <taxon>Cichorioideae</taxon>
        <taxon>Cichorieae</taxon>
        <taxon>Cichoriinae</taxon>
        <taxon>Cichorium</taxon>
    </lineage>
</organism>
<keyword evidence="2" id="KW-1185">Reference proteome</keyword>
<dbReference type="EMBL" id="CM042012">
    <property type="protein sequence ID" value="KAI3751596.1"/>
    <property type="molecule type" value="Genomic_DNA"/>
</dbReference>
<gene>
    <name evidence="1" type="ORF">L2E82_22686</name>
</gene>